<feature type="compositionally biased region" description="Low complexity" evidence="1">
    <location>
        <begin position="84"/>
        <end position="97"/>
    </location>
</feature>
<name>A0ABT2JWQ7_9ACTN</name>
<organism evidence="3 4">
    <name type="scientific">Streptomyces gossypii</name>
    <dbReference type="NCBI Taxonomy" id="2883101"/>
    <lineage>
        <taxon>Bacteria</taxon>
        <taxon>Bacillati</taxon>
        <taxon>Actinomycetota</taxon>
        <taxon>Actinomycetes</taxon>
        <taxon>Kitasatosporales</taxon>
        <taxon>Streptomycetaceae</taxon>
        <taxon>Streptomyces</taxon>
    </lineage>
</organism>
<proteinExistence type="predicted"/>
<dbReference type="Proteomes" id="UP001156389">
    <property type="component" value="Unassembled WGS sequence"/>
</dbReference>
<keyword evidence="2" id="KW-0472">Membrane</keyword>
<protein>
    <recommendedName>
        <fullName evidence="5">NfeD-like C-terminal domain-containing protein</fullName>
    </recommendedName>
</protein>
<dbReference type="EMBL" id="JAJAGO010000009">
    <property type="protein sequence ID" value="MCT2592276.1"/>
    <property type="molecule type" value="Genomic_DNA"/>
</dbReference>
<evidence type="ECO:0000256" key="2">
    <source>
        <dbReference type="SAM" id="Phobius"/>
    </source>
</evidence>
<evidence type="ECO:0000256" key="1">
    <source>
        <dbReference type="SAM" id="MobiDB-lite"/>
    </source>
</evidence>
<gene>
    <name evidence="3" type="ORF">LHJ74_20615</name>
</gene>
<accession>A0ABT2JWQ7</accession>
<keyword evidence="2" id="KW-1133">Transmembrane helix</keyword>
<evidence type="ECO:0008006" key="5">
    <source>
        <dbReference type="Google" id="ProtNLM"/>
    </source>
</evidence>
<reference evidence="3 4" key="1">
    <citation type="submission" date="2021-10" db="EMBL/GenBank/DDBJ databases">
        <title>Streptomyces gossypii sp. nov., isolated from soil collected from cotton field.</title>
        <authorList>
            <person name="Ge X."/>
            <person name="Chen X."/>
            <person name="Liu W."/>
        </authorList>
    </citation>
    <scope>NUCLEOTIDE SEQUENCE [LARGE SCALE GENOMIC DNA]</scope>
    <source>
        <strain evidence="3 4">N2-109</strain>
    </source>
</reference>
<evidence type="ECO:0000313" key="3">
    <source>
        <dbReference type="EMBL" id="MCT2592276.1"/>
    </source>
</evidence>
<feature type="transmembrane region" description="Helical" evidence="2">
    <location>
        <begin position="18"/>
        <end position="38"/>
    </location>
</feature>
<evidence type="ECO:0000313" key="4">
    <source>
        <dbReference type="Proteomes" id="UP001156389"/>
    </source>
</evidence>
<keyword evidence="4" id="KW-1185">Reference proteome</keyword>
<comment type="caution">
    <text evidence="3">The sequence shown here is derived from an EMBL/GenBank/DDBJ whole genome shotgun (WGS) entry which is preliminary data.</text>
</comment>
<feature type="region of interest" description="Disordered" evidence="1">
    <location>
        <begin position="73"/>
        <end position="112"/>
    </location>
</feature>
<keyword evidence="2" id="KW-0812">Transmembrane</keyword>
<dbReference type="RefSeq" id="WP_260219588.1">
    <property type="nucleotide sequence ID" value="NZ_JAJAGO010000009.1"/>
</dbReference>
<sequence>MALAVYLASVGLDAANQWAGVLGLFVALAGLAVSLAGMRRGASGPDPGQGVRDSFVRGGVALVGKARNVRISQHGSAAGGSGSGPSVSGSRVSGPVAEVTEAAGDVEIEQGP</sequence>